<accession>A0AAV8VPZ9</accession>
<comment type="caution">
    <text evidence="13">The sequence shown here is derived from an EMBL/GenBank/DDBJ whole genome shotgun (WGS) entry which is preliminary data.</text>
</comment>
<dbReference type="InterPro" id="IPR014048">
    <property type="entry name" value="MethylDNA_cys_MeTrfase_DNA-bd"/>
</dbReference>
<dbReference type="InterPro" id="IPR036631">
    <property type="entry name" value="MGMT_N_sf"/>
</dbReference>
<evidence type="ECO:0000256" key="3">
    <source>
        <dbReference type="ARBA" id="ARBA00011918"/>
    </source>
</evidence>
<reference evidence="13 14" key="1">
    <citation type="journal article" date="2023" name="Insect Mol. Biol.">
        <title>Genome sequencing provides insights into the evolution of gene families encoding plant cell wall-degrading enzymes in longhorned beetles.</title>
        <authorList>
            <person name="Shin N.R."/>
            <person name="Okamura Y."/>
            <person name="Kirsch R."/>
            <person name="Pauchet Y."/>
        </authorList>
    </citation>
    <scope>NUCLEOTIDE SEQUENCE [LARGE SCALE GENOMIC DNA]</scope>
    <source>
        <strain evidence="13">EAD_L_NR</strain>
    </source>
</reference>
<dbReference type="AlphaFoldDB" id="A0AAV8VPZ9"/>
<dbReference type="Gene3D" id="3.30.160.70">
    <property type="entry name" value="Methylated DNA-protein cysteine methyltransferase domain"/>
    <property type="match status" value="1"/>
</dbReference>
<dbReference type="GO" id="GO:0006281">
    <property type="term" value="P:DNA repair"/>
    <property type="evidence" value="ECO:0007669"/>
    <property type="project" value="UniProtKB-KW"/>
</dbReference>
<evidence type="ECO:0000256" key="9">
    <source>
        <dbReference type="ARBA" id="ARBA00030795"/>
    </source>
</evidence>
<name>A0AAV8VPZ9_9CUCU</name>
<keyword evidence="5" id="KW-0489">Methyltransferase</keyword>
<dbReference type="PANTHER" id="PTHR10815:SF13">
    <property type="entry name" value="METHYLATED-DNA--PROTEIN-CYSTEINE METHYLTRANSFERASE"/>
    <property type="match status" value="1"/>
</dbReference>
<dbReference type="Pfam" id="PF01035">
    <property type="entry name" value="DNA_binding_1"/>
    <property type="match status" value="1"/>
</dbReference>
<dbReference type="InterPro" id="IPR001497">
    <property type="entry name" value="MethylDNA_cys_MeTrfase_AS"/>
</dbReference>
<evidence type="ECO:0000256" key="10">
    <source>
        <dbReference type="ARBA" id="ARBA00031621"/>
    </source>
</evidence>
<dbReference type="Proteomes" id="UP001159042">
    <property type="component" value="Unassembled WGS sequence"/>
</dbReference>
<dbReference type="InterPro" id="IPR036388">
    <property type="entry name" value="WH-like_DNA-bd_sf"/>
</dbReference>
<sequence length="188" mass="20754">MLKCAISKLTHEEYKKLRNFQVTYGVADSKFGKCCMALHGPQICFASFVNDAPSESVALQELKAQFPKASFTEDNTLIQAKAEVIFDDSLSREVEVLLKGTSFQIKVWEELVNLPRGSTCSYEDVAKALGNSKAVRAVANSVAKNKVAYLVPCHRVIKKGGGLGKYRSGPERKLRILKDEKALPFAKP</sequence>
<organism evidence="13 14">
    <name type="scientific">Exocentrus adspersus</name>
    <dbReference type="NCBI Taxonomy" id="1586481"/>
    <lineage>
        <taxon>Eukaryota</taxon>
        <taxon>Metazoa</taxon>
        <taxon>Ecdysozoa</taxon>
        <taxon>Arthropoda</taxon>
        <taxon>Hexapoda</taxon>
        <taxon>Insecta</taxon>
        <taxon>Pterygota</taxon>
        <taxon>Neoptera</taxon>
        <taxon>Endopterygota</taxon>
        <taxon>Coleoptera</taxon>
        <taxon>Polyphaga</taxon>
        <taxon>Cucujiformia</taxon>
        <taxon>Chrysomeloidea</taxon>
        <taxon>Cerambycidae</taxon>
        <taxon>Lamiinae</taxon>
        <taxon>Acanthocinini</taxon>
        <taxon>Exocentrus</taxon>
    </lineage>
</organism>
<proteinExistence type="inferred from homology"/>
<keyword evidence="8" id="KW-0234">DNA repair</keyword>
<comment type="catalytic activity">
    <reaction evidence="1">
        <text>a 4-O-methyl-thymidine in DNA + L-cysteinyl-[protein] = a thymidine in DNA + S-methyl-L-cysteinyl-[protein]</text>
        <dbReference type="Rhea" id="RHEA:53428"/>
        <dbReference type="Rhea" id="RHEA-COMP:10131"/>
        <dbReference type="Rhea" id="RHEA-COMP:10132"/>
        <dbReference type="Rhea" id="RHEA-COMP:13555"/>
        <dbReference type="Rhea" id="RHEA-COMP:13556"/>
        <dbReference type="ChEBI" id="CHEBI:29950"/>
        <dbReference type="ChEBI" id="CHEBI:82612"/>
        <dbReference type="ChEBI" id="CHEBI:137386"/>
        <dbReference type="ChEBI" id="CHEBI:137387"/>
        <dbReference type="EC" id="2.1.1.63"/>
    </reaction>
</comment>
<dbReference type="PANTHER" id="PTHR10815">
    <property type="entry name" value="METHYLATED-DNA--PROTEIN-CYSTEINE METHYLTRANSFERASE"/>
    <property type="match status" value="1"/>
</dbReference>
<evidence type="ECO:0000256" key="2">
    <source>
        <dbReference type="ARBA" id="ARBA00008711"/>
    </source>
</evidence>
<dbReference type="SUPFAM" id="SSF53155">
    <property type="entry name" value="Methylated DNA-protein cysteine methyltransferase domain"/>
    <property type="match status" value="1"/>
</dbReference>
<evidence type="ECO:0000256" key="7">
    <source>
        <dbReference type="ARBA" id="ARBA00022763"/>
    </source>
</evidence>
<comment type="catalytic activity">
    <reaction evidence="11">
        <text>a 6-O-methyl-2'-deoxyguanosine in DNA + L-cysteinyl-[protein] = S-methyl-L-cysteinyl-[protein] + a 2'-deoxyguanosine in DNA</text>
        <dbReference type="Rhea" id="RHEA:24000"/>
        <dbReference type="Rhea" id="RHEA-COMP:10131"/>
        <dbReference type="Rhea" id="RHEA-COMP:10132"/>
        <dbReference type="Rhea" id="RHEA-COMP:11367"/>
        <dbReference type="Rhea" id="RHEA-COMP:11368"/>
        <dbReference type="ChEBI" id="CHEBI:29950"/>
        <dbReference type="ChEBI" id="CHEBI:82612"/>
        <dbReference type="ChEBI" id="CHEBI:85445"/>
        <dbReference type="ChEBI" id="CHEBI:85448"/>
        <dbReference type="EC" id="2.1.1.63"/>
    </reaction>
</comment>
<protein>
    <recommendedName>
        <fullName evidence="4">Methylated-DNA--protein-cysteine methyltransferase</fullName>
        <ecNumber evidence="3">2.1.1.63</ecNumber>
    </recommendedName>
    <alternativeName>
        <fullName evidence="9">6-O-methylguanine-DNA methyltransferase</fullName>
    </alternativeName>
    <alternativeName>
        <fullName evidence="10">O-6-methylguanine-DNA-alkyltransferase</fullName>
    </alternativeName>
</protein>
<dbReference type="CDD" id="cd06445">
    <property type="entry name" value="ATase"/>
    <property type="match status" value="1"/>
</dbReference>
<dbReference type="GO" id="GO:0003908">
    <property type="term" value="F:methylated-DNA-[protein]-cysteine S-methyltransferase activity"/>
    <property type="evidence" value="ECO:0007669"/>
    <property type="project" value="UniProtKB-EC"/>
</dbReference>
<comment type="similarity">
    <text evidence="2">Belongs to the MGMT family.</text>
</comment>
<evidence type="ECO:0000256" key="11">
    <source>
        <dbReference type="ARBA" id="ARBA00049348"/>
    </source>
</evidence>
<evidence type="ECO:0000256" key="6">
    <source>
        <dbReference type="ARBA" id="ARBA00022679"/>
    </source>
</evidence>
<dbReference type="EMBL" id="JANEYG010000041">
    <property type="protein sequence ID" value="KAJ8916517.1"/>
    <property type="molecule type" value="Genomic_DNA"/>
</dbReference>
<gene>
    <name evidence="13" type="ORF">NQ315_000159</name>
</gene>
<evidence type="ECO:0000256" key="8">
    <source>
        <dbReference type="ARBA" id="ARBA00023204"/>
    </source>
</evidence>
<dbReference type="FunFam" id="1.10.10.10:FF:000214">
    <property type="entry name" value="Methylated-DNA--protein-cysteine methyltransferase"/>
    <property type="match status" value="1"/>
</dbReference>
<dbReference type="GO" id="GO:0032259">
    <property type="term" value="P:methylation"/>
    <property type="evidence" value="ECO:0007669"/>
    <property type="project" value="UniProtKB-KW"/>
</dbReference>
<dbReference type="PROSITE" id="PS00374">
    <property type="entry name" value="MGMT"/>
    <property type="match status" value="1"/>
</dbReference>
<dbReference type="EC" id="2.1.1.63" evidence="3"/>
<evidence type="ECO:0000259" key="12">
    <source>
        <dbReference type="Pfam" id="PF01035"/>
    </source>
</evidence>
<dbReference type="Gene3D" id="1.10.10.10">
    <property type="entry name" value="Winged helix-like DNA-binding domain superfamily/Winged helix DNA-binding domain"/>
    <property type="match status" value="1"/>
</dbReference>
<evidence type="ECO:0000256" key="4">
    <source>
        <dbReference type="ARBA" id="ARBA00015377"/>
    </source>
</evidence>
<evidence type="ECO:0000256" key="1">
    <source>
        <dbReference type="ARBA" id="ARBA00001286"/>
    </source>
</evidence>
<dbReference type="SUPFAM" id="SSF46767">
    <property type="entry name" value="Methylated DNA-protein cysteine methyltransferase, C-terminal domain"/>
    <property type="match status" value="1"/>
</dbReference>
<evidence type="ECO:0000313" key="14">
    <source>
        <dbReference type="Proteomes" id="UP001159042"/>
    </source>
</evidence>
<keyword evidence="7" id="KW-0227">DNA damage</keyword>
<keyword evidence="6" id="KW-0808">Transferase</keyword>
<evidence type="ECO:0000313" key="13">
    <source>
        <dbReference type="EMBL" id="KAJ8916517.1"/>
    </source>
</evidence>
<dbReference type="NCBIfam" id="TIGR00589">
    <property type="entry name" value="ogt"/>
    <property type="match status" value="1"/>
</dbReference>
<evidence type="ECO:0000256" key="5">
    <source>
        <dbReference type="ARBA" id="ARBA00022603"/>
    </source>
</evidence>
<feature type="domain" description="Methylated-DNA-[protein]-cysteine S-methyltransferase DNA binding" evidence="12">
    <location>
        <begin position="102"/>
        <end position="181"/>
    </location>
</feature>
<dbReference type="InterPro" id="IPR036217">
    <property type="entry name" value="MethylDNA_cys_MeTrfase_DNAb"/>
</dbReference>
<keyword evidence="14" id="KW-1185">Reference proteome</keyword>